<organism evidence="2 3">
    <name type="scientific">Mycolicibacterium diernhoferi</name>
    <dbReference type="NCBI Taxonomy" id="1801"/>
    <lineage>
        <taxon>Bacteria</taxon>
        <taxon>Bacillati</taxon>
        <taxon>Actinomycetota</taxon>
        <taxon>Actinomycetes</taxon>
        <taxon>Mycobacteriales</taxon>
        <taxon>Mycobacteriaceae</taxon>
        <taxon>Mycolicibacterium</taxon>
    </lineage>
</organism>
<evidence type="ECO:0000259" key="1">
    <source>
        <dbReference type="Pfam" id="PF09995"/>
    </source>
</evidence>
<evidence type="ECO:0000313" key="2">
    <source>
        <dbReference type="EMBL" id="PEG56104.1"/>
    </source>
</evidence>
<dbReference type="InterPro" id="IPR018713">
    <property type="entry name" value="MPAB/Lcp_cat_dom"/>
</dbReference>
<sequence length="287" mass="31783">MGMPLAFGLFGRLALDQVAYRKVAAAVDASGRFAANFTDRGINSYLWNGPLAFADEADRAATTQRLKTKHAAVHGVGKGEFDGERYSALDPKLWKWVGATSLNVFYAGYIAVYGENFTDEQREVVWRTVGAVADVGIPSSAADVPATVAEMQAYYDEVAATELADNPFLQWAADQFAAPPVPTLFGPQWLHQIVAPVWKLAVPALARPARICAESATHPKMQELLNSSWNPAKQAEFSCYKAGIKAARRWLPKWAVLEPMAYNRYRYEQLRAFHTRHELESFAPRAS</sequence>
<protein>
    <submittedName>
        <fullName evidence="2">DUF2236 domain-containing protein</fullName>
    </submittedName>
</protein>
<gene>
    <name evidence="2" type="ORF">CRI78_03490</name>
</gene>
<proteinExistence type="predicted"/>
<feature type="domain" description="ER-bound oxygenase mpaB/mpaB'/Rubber oxygenase catalytic" evidence="1">
    <location>
        <begin position="4"/>
        <end position="240"/>
    </location>
</feature>
<dbReference type="Proteomes" id="UP000220340">
    <property type="component" value="Unassembled WGS sequence"/>
</dbReference>
<dbReference type="PANTHER" id="PTHR36151">
    <property type="entry name" value="BLR2777 PROTEIN"/>
    <property type="match status" value="1"/>
</dbReference>
<dbReference type="Pfam" id="PF09995">
    <property type="entry name" value="MPAB_Lcp_cat"/>
    <property type="match status" value="1"/>
</dbReference>
<dbReference type="AlphaFoldDB" id="A0A2A7P0S4"/>
<reference evidence="2 3" key="1">
    <citation type="submission" date="2017-10" db="EMBL/GenBank/DDBJ databases">
        <title>The new phylogeny of genus Mycobacterium.</title>
        <authorList>
            <person name="Tortoli E."/>
            <person name="Trovato A."/>
            <person name="Cirillo D.M."/>
        </authorList>
    </citation>
    <scope>NUCLEOTIDE SEQUENCE [LARGE SCALE GENOMIC DNA]</scope>
    <source>
        <strain evidence="2 3">IP141170001</strain>
    </source>
</reference>
<dbReference type="OrthoDB" id="4465931at2"/>
<keyword evidence="3" id="KW-1185">Reference proteome</keyword>
<dbReference type="PANTHER" id="PTHR36151:SF3">
    <property type="entry name" value="ER-BOUND OXYGENASE MPAB_MPAB'_RUBBER OXYGENASE CATALYTIC DOMAIN-CONTAINING PROTEIN"/>
    <property type="match status" value="1"/>
</dbReference>
<comment type="caution">
    <text evidence="2">The sequence shown here is derived from an EMBL/GenBank/DDBJ whole genome shotgun (WGS) entry which is preliminary data.</text>
</comment>
<evidence type="ECO:0000313" key="3">
    <source>
        <dbReference type="Proteomes" id="UP000220340"/>
    </source>
</evidence>
<name>A0A2A7P0S4_9MYCO</name>
<dbReference type="EMBL" id="PDCR01000003">
    <property type="protein sequence ID" value="PEG56104.1"/>
    <property type="molecule type" value="Genomic_DNA"/>
</dbReference>
<accession>A0A2A7P0S4</accession>
<dbReference type="GO" id="GO:0016491">
    <property type="term" value="F:oxidoreductase activity"/>
    <property type="evidence" value="ECO:0007669"/>
    <property type="project" value="InterPro"/>
</dbReference>